<feature type="region of interest" description="Disordered" evidence="1">
    <location>
        <begin position="216"/>
        <end position="260"/>
    </location>
</feature>
<dbReference type="GeneTree" id="ENSGT00940000155153"/>
<dbReference type="PANTHER" id="PTHR23232">
    <property type="entry name" value="KRAB DOMAIN C2H2 ZINC FINGER"/>
    <property type="match status" value="1"/>
</dbReference>
<dbReference type="InterPro" id="IPR001909">
    <property type="entry name" value="KRAB"/>
</dbReference>
<dbReference type="Pfam" id="PF01352">
    <property type="entry name" value="KRAB"/>
    <property type="match status" value="1"/>
</dbReference>
<reference evidence="4" key="2">
    <citation type="submission" date="2025-09" db="UniProtKB">
        <authorList>
            <consortium name="Ensembl"/>
        </authorList>
    </citation>
    <scope>IDENTIFICATION</scope>
</reference>
<reference evidence="4" key="1">
    <citation type="submission" date="2025-08" db="UniProtKB">
        <authorList>
            <consortium name="Ensembl"/>
        </authorList>
    </citation>
    <scope>IDENTIFICATION</scope>
</reference>
<keyword evidence="5" id="KW-1185">Reference proteome</keyword>
<dbReference type="InterPro" id="IPR050169">
    <property type="entry name" value="Krueppel_C2H2_ZnF"/>
</dbReference>
<dbReference type="PANTHER" id="PTHR23232:SF118">
    <property type="entry name" value="ZINC FINGER PROTEIN 746"/>
    <property type="match status" value="1"/>
</dbReference>
<dbReference type="SUPFAM" id="SSF109640">
    <property type="entry name" value="KRAB domain (Kruppel-associated box)"/>
    <property type="match status" value="1"/>
</dbReference>
<accession>A0A8D0H372</accession>
<dbReference type="Ensembl" id="ENSSPUT00000014365.1">
    <property type="protein sequence ID" value="ENSSPUP00000013473.1"/>
    <property type="gene ID" value="ENSSPUG00000010226.1"/>
</dbReference>
<name>A0A8D0H372_SPHPU</name>
<dbReference type="InterPro" id="IPR003655">
    <property type="entry name" value="aKRAB"/>
</dbReference>
<sequence>WPWRSVLPLERVIHSFILTDLLDLCRPEAYGPERDAASPCRSPLQLPADPERTFERETQTAEISLTLIASIQAVEKKVDAHGTRLLDLEGRTGVTEKKLIDCEKTAVEFGNQLESKWAALGTLIQEYGLLQRRLENMENLLKNRNFWLLRFPPGSKGEVPKVPLTFDDVSVYFNEKEWEKLEQWQKELYKNLMKGNYETLVSLDYAISKPGILPQSEQEAESHLRDQQDSEDGESLLDPSAGERQRQLGNKHTHTPSTKSMNPSHLLLACFAELGPVIGVCREWRATSTCSSLFQ</sequence>
<dbReference type="InterPro" id="IPR036051">
    <property type="entry name" value="KRAB_dom_sf"/>
</dbReference>
<evidence type="ECO:0000259" key="2">
    <source>
        <dbReference type="PROSITE" id="PS50805"/>
    </source>
</evidence>
<evidence type="ECO:0000259" key="3">
    <source>
        <dbReference type="PROSITE" id="PS50806"/>
    </source>
</evidence>
<evidence type="ECO:0000313" key="4">
    <source>
        <dbReference type="Ensembl" id="ENSSPUP00000013473.1"/>
    </source>
</evidence>
<evidence type="ECO:0000313" key="5">
    <source>
        <dbReference type="Proteomes" id="UP000694392"/>
    </source>
</evidence>
<dbReference type="AlphaFoldDB" id="A0A8D0H372"/>
<dbReference type="GO" id="GO:0001227">
    <property type="term" value="F:DNA-binding transcription repressor activity, RNA polymerase II-specific"/>
    <property type="evidence" value="ECO:0007669"/>
    <property type="project" value="TreeGrafter"/>
</dbReference>
<dbReference type="Gene3D" id="6.10.140.140">
    <property type="match status" value="1"/>
</dbReference>
<evidence type="ECO:0000256" key="1">
    <source>
        <dbReference type="SAM" id="MobiDB-lite"/>
    </source>
</evidence>
<proteinExistence type="predicted"/>
<feature type="domain" description="KRAB" evidence="2">
    <location>
        <begin position="164"/>
        <end position="235"/>
    </location>
</feature>
<dbReference type="Proteomes" id="UP000694392">
    <property type="component" value="Unplaced"/>
</dbReference>
<dbReference type="CDD" id="cd07765">
    <property type="entry name" value="KRAB_A-box"/>
    <property type="match status" value="1"/>
</dbReference>
<dbReference type="PROSITE" id="PS50805">
    <property type="entry name" value="KRAB"/>
    <property type="match status" value="1"/>
</dbReference>
<protein>
    <submittedName>
        <fullName evidence="4">Zinc finger protein 777</fullName>
    </submittedName>
</protein>
<dbReference type="SMART" id="SM00349">
    <property type="entry name" value="KRAB"/>
    <property type="match status" value="1"/>
</dbReference>
<dbReference type="PROSITE" id="PS50806">
    <property type="entry name" value="KRAB_RELATED"/>
    <property type="match status" value="1"/>
</dbReference>
<feature type="domain" description="KRAB-related" evidence="3">
    <location>
        <begin position="161"/>
        <end position="226"/>
    </location>
</feature>
<organism evidence="4 5">
    <name type="scientific">Sphenodon punctatus</name>
    <name type="common">Tuatara</name>
    <name type="synonym">Hatteria punctata</name>
    <dbReference type="NCBI Taxonomy" id="8508"/>
    <lineage>
        <taxon>Eukaryota</taxon>
        <taxon>Metazoa</taxon>
        <taxon>Chordata</taxon>
        <taxon>Craniata</taxon>
        <taxon>Vertebrata</taxon>
        <taxon>Euteleostomi</taxon>
        <taxon>Lepidosauria</taxon>
        <taxon>Sphenodontia</taxon>
        <taxon>Sphenodontidae</taxon>
        <taxon>Sphenodon</taxon>
    </lineage>
</organism>